<dbReference type="RefSeq" id="WP_131096844.1">
    <property type="nucleotide sequence ID" value="NZ_CP036455.1"/>
</dbReference>
<evidence type="ECO:0000313" key="4">
    <source>
        <dbReference type="Proteomes" id="UP000292235"/>
    </source>
</evidence>
<dbReference type="OrthoDB" id="3432138at2"/>
<keyword evidence="2" id="KW-1133">Transmembrane helix</keyword>
<keyword evidence="4" id="KW-1185">Reference proteome</keyword>
<evidence type="ECO:0000313" key="3">
    <source>
        <dbReference type="EMBL" id="QBI52263.1"/>
    </source>
</evidence>
<feature type="compositionally biased region" description="Polar residues" evidence="1">
    <location>
        <begin position="1"/>
        <end position="12"/>
    </location>
</feature>
<name>A0A4P6PVZ1_9ACTN</name>
<feature type="transmembrane region" description="Helical" evidence="2">
    <location>
        <begin position="160"/>
        <end position="186"/>
    </location>
</feature>
<dbReference type="KEGG" id="strr:EKD16_02235"/>
<dbReference type="EMBL" id="CP036455">
    <property type="protein sequence ID" value="QBI52263.1"/>
    <property type="molecule type" value="Genomic_DNA"/>
</dbReference>
<feature type="region of interest" description="Disordered" evidence="1">
    <location>
        <begin position="1"/>
        <end position="96"/>
    </location>
</feature>
<protein>
    <recommendedName>
        <fullName evidence="5">DUF4190 domain-containing protein</fullName>
    </recommendedName>
</protein>
<gene>
    <name evidence="3" type="ORF">EKD16_02235</name>
</gene>
<sequence length="187" mass="19456">MSESWSPKTSYWENEPATGLDRYSAPSHPHHGPAADSPLASPTPQHAQPPLAGYAQPGSPGPSSHAGPGFHRPVHSTGAVPAGMPAPAPRFPPPSGPPARVGSAVAALLCAVATLLCPLLFLVMGFPVLMLLVNVPAIAFGIVALTRTSEPMEVERFIRYTWACILGYLLLMGVILVAAVMVVLAVT</sequence>
<accession>A0A4P6PVZ1</accession>
<keyword evidence="2" id="KW-0472">Membrane</keyword>
<evidence type="ECO:0000256" key="2">
    <source>
        <dbReference type="SAM" id="Phobius"/>
    </source>
</evidence>
<dbReference type="Proteomes" id="UP000292235">
    <property type="component" value="Chromosome"/>
</dbReference>
<dbReference type="AlphaFoldDB" id="A0A4P6PVZ1"/>
<proteinExistence type="predicted"/>
<reference evidence="3 4" key="1">
    <citation type="submission" date="2019-02" db="EMBL/GenBank/DDBJ databases">
        <authorList>
            <person name="Khodamoradi S."/>
            <person name="Hahnke R.L."/>
            <person name="Kaempfer P."/>
            <person name="Schumann P."/>
            <person name="Rohde M."/>
            <person name="Steinert M."/>
            <person name="Luzhetskyy A."/>
            <person name="Wink J."/>
            <person name="Ruckert C."/>
        </authorList>
    </citation>
    <scope>NUCLEOTIDE SEQUENCE [LARGE SCALE GENOMIC DNA]</scope>
    <source>
        <strain evidence="3 4">M2</strain>
    </source>
</reference>
<feature type="compositionally biased region" description="Low complexity" evidence="1">
    <location>
        <begin position="57"/>
        <end position="69"/>
    </location>
</feature>
<organism evidence="3 4">
    <name type="scientific">Streptomonospora litoralis</name>
    <dbReference type="NCBI Taxonomy" id="2498135"/>
    <lineage>
        <taxon>Bacteria</taxon>
        <taxon>Bacillati</taxon>
        <taxon>Actinomycetota</taxon>
        <taxon>Actinomycetes</taxon>
        <taxon>Streptosporangiales</taxon>
        <taxon>Nocardiopsidaceae</taxon>
        <taxon>Streptomonospora</taxon>
    </lineage>
</organism>
<evidence type="ECO:0000256" key="1">
    <source>
        <dbReference type="SAM" id="MobiDB-lite"/>
    </source>
</evidence>
<evidence type="ECO:0008006" key="5">
    <source>
        <dbReference type="Google" id="ProtNLM"/>
    </source>
</evidence>
<feature type="transmembrane region" description="Helical" evidence="2">
    <location>
        <begin position="101"/>
        <end position="122"/>
    </location>
</feature>
<feature type="transmembrane region" description="Helical" evidence="2">
    <location>
        <begin position="128"/>
        <end position="148"/>
    </location>
</feature>
<feature type="compositionally biased region" description="Pro residues" evidence="1">
    <location>
        <begin position="84"/>
        <end position="96"/>
    </location>
</feature>
<keyword evidence="2" id="KW-0812">Transmembrane</keyword>